<evidence type="ECO:0000256" key="11">
    <source>
        <dbReference type="ARBA" id="ARBA00023157"/>
    </source>
</evidence>
<keyword evidence="11 18" id="KW-1015">Disulfide bond</keyword>
<feature type="domain" description="TNFR-Cys" evidence="22">
    <location>
        <begin position="216"/>
        <end position="256"/>
    </location>
</feature>
<keyword evidence="10" id="KW-0564">Palmitate</keyword>
<feature type="domain" description="TNFR-Cys" evidence="22">
    <location>
        <begin position="174"/>
        <end position="215"/>
    </location>
</feature>
<dbReference type="CDD" id="cd08315">
    <property type="entry name" value="Death_TRAILR_DR4_DR5"/>
    <property type="match status" value="1"/>
</dbReference>
<feature type="transmembrane region" description="Helical" evidence="20">
    <location>
        <begin position="267"/>
        <end position="287"/>
    </location>
</feature>
<accession>A0A9D4AQD1</accession>
<keyword evidence="6" id="KW-0732">Signal</keyword>
<keyword evidence="13" id="KW-0325">Glycoprotein</keyword>
<evidence type="ECO:0000256" key="1">
    <source>
        <dbReference type="ARBA" id="ARBA00004251"/>
    </source>
</evidence>
<dbReference type="GO" id="GO:0036462">
    <property type="term" value="P:TRAIL-activated apoptotic signaling pathway"/>
    <property type="evidence" value="ECO:0007669"/>
    <property type="project" value="TreeGrafter"/>
</dbReference>
<organism evidence="23 24">
    <name type="scientific">Mauremys mutica</name>
    <name type="common">yellowpond turtle</name>
    <dbReference type="NCBI Taxonomy" id="74926"/>
    <lineage>
        <taxon>Eukaryota</taxon>
        <taxon>Metazoa</taxon>
        <taxon>Chordata</taxon>
        <taxon>Craniata</taxon>
        <taxon>Vertebrata</taxon>
        <taxon>Euteleostomi</taxon>
        <taxon>Archelosauria</taxon>
        <taxon>Testudinata</taxon>
        <taxon>Testudines</taxon>
        <taxon>Cryptodira</taxon>
        <taxon>Durocryptodira</taxon>
        <taxon>Testudinoidea</taxon>
        <taxon>Geoemydidae</taxon>
        <taxon>Geoemydinae</taxon>
        <taxon>Mauremys</taxon>
    </lineage>
</organism>
<dbReference type="InterPro" id="IPR001368">
    <property type="entry name" value="TNFR/NGFR_Cys_rich_reg"/>
</dbReference>
<dbReference type="Gene3D" id="1.10.533.10">
    <property type="entry name" value="Death Domain, Fas"/>
    <property type="match status" value="1"/>
</dbReference>
<dbReference type="Pfam" id="PF00531">
    <property type="entry name" value="Death"/>
    <property type="match status" value="1"/>
</dbReference>
<evidence type="ECO:0000256" key="13">
    <source>
        <dbReference type="ARBA" id="ARBA00023180"/>
    </source>
</evidence>
<keyword evidence="8" id="KW-0112">Calmodulin-binding</keyword>
<feature type="disulfide bond" evidence="18">
    <location>
        <begin position="197"/>
        <end position="215"/>
    </location>
</feature>
<evidence type="ECO:0000256" key="20">
    <source>
        <dbReference type="SAM" id="Phobius"/>
    </source>
</evidence>
<feature type="disulfide bond" evidence="18">
    <location>
        <begin position="238"/>
        <end position="256"/>
    </location>
</feature>
<keyword evidence="4" id="KW-1003">Cell membrane</keyword>
<comment type="caution">
    <text evidence="23">The sequence shown here is derived from an EMBL/GenBank/DDBJ whole genome shotgun (WGS) entry which is preliminary data.</text>
</comment>
<dbReference type="GO" id="GO:0004888">
    <property type="term" value="F:transmembrane signaling receptor activity"/>
    <property type="evidence" value="ECO:0007669"/>
    <property type="project" value="InterPro"/>
</dbReference>
<dbReference type="FunFam" id="2.10.50.10:FF:000004">
    <property type="entry name" value="Tumor necrosis factor receptor superfamily member 6"/>
    <property type="match status" value="1"/>
</dbReference>
<name>A0A9D4AQD1_9SAUR</name>
<dbReference type="Pfam" id="PF00020">
    <property type="entry name" value="TNFR_c6"/>
    <property type="match status" value="2"/>
</dbReference>
<feature type="disulfide bond" evidence="18">
    <location>
        <begin position="194"/>
        <end position="207"/>
    </location>
</feature>
<keyword evidence="14" id="KW-0449">Lipoprotein</keyword>
<dbReference type="GO" id="GO:0043065">
    <property type="term" value="P:positive regulation of apoptotic process"/>
    <property type="evidence" value="ECO:0007669"/>
    <property type="project" value="TreeGrafter"/>
</dbReference>
<feature type="domain" description="Death" evidence="21">
    <location>
        <begin position="461"/>
        <end position="521"/>
    </location>
</feature>
<gene>
    <name evidence="23" type="ORF">KIL84_007830</name>
</gene>
<dbReference type="EMBL" id="JAHDVG010000483">
    <property type="protein sequence ID" value="KAH1172212.1"/>
    <property type="molecule type" value="Genomic_DNA"/>
</dbReference>
<protein>
    <recommendedName>
        <fullName evidence="3">Tumor necrosis factor receptor superfamily member 6</fullName>
    </recommendedName>
    <alternativeName>
        <fullName evidence="16">Apo-1 antigen</fullName>
    </alternativeName>
    <alternativeName>
        <fullName evidence="17">Apoptosis-mediating surface antigen FAS</fullName>
    </alternativeName>
    <alternativeName>
        <fullName evidence="15">FASLG receptor</fullName>
    </alternativeName>
</protein>
<evidence type="ECO:0000256" key="7">
    <source>
        <dbReference type="ARBA" id="ARBA00022737"/>
    </source>
</evidence>
<keyword evidence="7" id="KW-0677">Repeat</keyword>
<evidence type="ECO:0000256" key="17">
    <source>
        <dbReference type="ARBA" id="ARBA00032502"/>
    </source>
</evidence>
<dbReference type="Proteomes" id="UP000827986">
    <property type="component" value="Unassembled WGS sequence"/>
</dbReference>
<evidence type="ECO:0000259" key="21">
    <source>
        <dbReference type="PROSITE" id="PS50017"/>
    </source>
</evidence>
<keyword evidence="9 20" id="KW-0472">Membrane</keyword>
<keyword evidence="24" id="KW-1185">Reference proteome</keyword>
<keyword evidence="20" id="KW-1133">Transmembrane helix</keyword>
<evidence type="ECO:0000256" key="14">
    <source>
        <dbReference type="ARBA" id="ARBA00023288"/>
    </source>
</evidence>
<sequence>MTHPWSRAAATISRDSRPGRQLAGTRYGSRALLLPPPPAAAGGECGAARGAAPPVSCPLGAVLIAGHHSSAGGLPASSSGGTPSPLPRPIAGLAELPGSFPPPAVGAGGGTLLGGGKGGLVESSAISESRAEPSSHSCGDGEYLHQGYCCKYCPAGTYVSKHCKVPHTEGICYPCTDGEDYTAYANGLDECIRCKLCKEDQVTVSTCTSMSNTECQCKPGYFCPTLGCEMCYRCKSKCPEGKEIVQKCNATADLECGHPLIGTATTAGWIAGVIVVFIAFVAGCLLFKKRISYNKTNKENKDAEKDVESEDSTEIFFAPEMENANTSAPILEIQNSVQSPLVLAVNSPDSALRNELPEDTSVVFSERSGLLLNGENNSWEESYHRAAGYSAPVKPPDKPNFVSYPGQSNGGMSVSQMVRDSEARPHIIVKELSQEALIESFYYFIKEVPPRDWNTFMRTHLTDNEIAKTTFEHPKNIEEQYYQMLIIWRNKFGNEASVIKLLDSLWNIGLRRSHENIVNHLISKDIITILEAKN</sequence>
<feature type="repeat" description="TNFR-Cys" evidence="18">
    <location>
        <begin position="174"/>
        <end position="215"/>
    </location>
</feature>
<evidence type="ECO:0000256" key="3">
    <source>
        <dbReference type="ARBA" id="ARBA00015761"/>
    </source>
</evidence>
<dbReference type="GO" id="GO:0006955">
    <property type="term" value="P:immune response"/>
    <property type="evidence" value="ECO:0007669"/>
    <property type="project" value="InterPro"/>
</dbReference>
<dbReference type="PROSITE" id="PS50017">
    <property type="entry name" value="DEATH_DOMAIN"/>
    <property type="match status" value="1"/>
</dbReference>
<dbReference type="GO" id="GO:0005516">
    <property type="term" value="F:calmodulin binding"/>
    <property type="evidence" value="ECO:0007669"/>
    <property type="project" value="UniProtKB-KW"/>
</dbReference>
<evidence type="ECO:0000256" key="5">
    <source>
        <dbReference type="ARBA" id="ARBA00022703"/>
    </source>
</evidence>
<dbReference type="PRINTS" id="PR01680">
    <property type="entry name" value="TNFACTORR6"/>
</dbReference>
<reference evidence="23" key="1">
    <citation type="submission" date="2021-09" db="EMBL/GenBank/DDBJ databases">
        <title>The genome of Mauremys mutica provides insights into the evolution of semi-aquatic lifestyle.</title>
        <authorList>
            <person name="Gong S."/>
            <person name="Gao Y."/>
        </authorList>
    </citation>
    <scope>NUCLEOTIDE SEQUENCE</scope>
    <source>
        <strain evidence="23">MM-2020</strain>
        <tissue evidence="23">Muscle</tissue>
    </source>
</reference>
<dbReference type="SUPFAM" id="SSF47986">
    <property type="entry name" value="DEATH domain"/>
    <property type="match status" value="1"/>
</dbReference>
<dbReference type="CDD" id="cd15837">
    <property type="entry name" value="TNFRSF26"/>
    <property type="match status" value="1"/>
</dbReference>
<dbReference type="AlphaFoldDB" id="A0A9D4AQD1"/>
<evidence type="ECO:0000313" key="24">
    <source>
        <dbReference type="Proteomes" id="UP000827986"/>
    </source>
</evidence>
<dbReference type="SMART" id="SM00208">
    <property type="entry name" value="TNFR"/>
    <property type="match status" value="3"/>
</dbReference>
<evidence type="ECO:0000256" key="15">
    <source>
        <dbReference type="ARBA" id="ARBA00030181"/>
    </source>
</evidence>
<dbReference type="SUPFAM" id="SSF57586">
    <property type="entry name" value="TNF receptor-like"/>
    <property type="match status" value="2"/>
</dbReference>
<keyword evidence="5" id="KW-0053">Apoptosis</keyword>
<comment type="caution">
    <text evidence="18">Lacks conserved residue(s) required for the propagation of feature annotation.</text>
</comment>
<keyword evidence="20" id="KW-0812">Transmembrane</keyword>
<evidence type="ECO:0000259" key="22">
    <source>
        <dbReference type="PROSITE" id="PS50050"/>
    </source>
</evidence>
<evidence type="ECO:0000256" key="9">
    <source>
        <dbReference type="ARBA" id="ARBA00023136"/>
    </source>
</evidence>
<dbReference type="InterPro" id="IPR000488">
    <property type="entry name" value="Death_dom"/>
</dbReference>
<evidence type="ECO:0000256" key="4">
    <source>
        <dbReference type="ARBA" id="ARBA00022475"/>
    </source>
</evidence>
<dbReference type="GO" id="GO:0005886">
    <property type="term" value="C:plasma membrane"/>
    <property type="evidence" value="ECO:0007669"/>
    <property type="project" value="UniProtKB-SubCell"/>
</dbReference>
<comment type="subcellular location">
    <subcellularLocation>
        <location evidence="1">Cell membrane</location>
        <topology evidence="1">Single-pass type I membrane protein</topology>
    </subcellularLocation>
    <subcellularLocation>
        <location evidence="2">Membrane raft</location>
    </subcellularLocation>
</comment>
<dbReference type="InterPro" id="IPR011029">
    <property type="entry name" value="DEATH-like_dom_sf"/>
</dbReference>
<dbReference type="PROSITE" id="PS50050">
    <property type="entry name" value="TNFR_NGFR_2"/>
    <property type="match status" value="2"/>
</dbReference>
<evidence type="ECO:0000256" key="10">
    <source>
        <dbReference type="ARBA" id="ARBA00023139"/>
    </source>
</evidence>
<dbReference type="InterPro" id="IPR034062">
    <property type="entry name" value="TNFRSF26_N"/>
</dbReference>
<evidence type="ECO:0000256" key="18">
    <source>
        <dbReference type="PROSITE-ProRule" id="PRU00206"/>
    </source>
</evidence>
<feature type="repeat" description="TNFR-Cys" evidence="18">
    <location>
        <begin position="216"/>
        <end position="256"/>
    </location>
</feature>
<evidence type="ECO:0000256" key="16">
    <source>
        <dbReference type="ARBA" id="ARBA00032338"/>
    </source>
</evidence>
<feature type="region of interest" description="Disordered" evidence="19">
    <location>
        <begin position="1"/>
        <end position="21"/>
    </location>
</feature>
<dbReference type="GO" id="GO:0009986">
    <property type="term" value="C:cell surface"/>
    <property type="evidence" value="ECO:0007669"/>
    <property type="project" value="TreeGrafter"/>
</dbReference>
<evidence type="ECO:0000256" key="6">
    <source>
        <dbReference type="ARBA" id="ARBA00022729"/>
    </source>
</evidence>
<dbReference type="Gene3D" id="2.10.50.10">
    <property type="entry name" value="Tumor Necrosis Factor Receptor, subunit A, domain 2"/>
    <property type="match status" value="2"/>
</dbReference>
<evidence type="ECO:0000256" key="2">
    <source>
        <dbReference type="ARBA" id="ARBA00004285"/>
    </source>
</evidence>
<dbReference type="PANTHER" id="PTHR46330:SF16">
    <property type="entry name" value="TUMOR NECROSIS FACTOR RECEPTOR SUPERFAMILY MEMBER 22"/>
    <property type="match status" value="1"/>
</dbReference>
<proteinExistence type="predicted"/>
<dbReference type="InterPro" id="IPR008063">
    <property type="entry name" value="Fas_rcpt"/>
</dbReference>
<dbReference type="GO" id="GO:0045121">
    <property type="term" value="C:membrane raft"/>
    <property type="evidence" value="ECO:0007669"/>
    <property type="project" value="UniProtKB-SubCell"/>
</dbReference>
<dbReference type="InterPro" id="IPR034029">
    <property type="entry name" value="TNFRSF10A/B_death"/>
</dbReference>
<evidence type="ECO:0000313" key="23">
    <source>
        <dbReference type="EMBL" id="KAH1172212.1"/>
    </source>
</evidence>
<dbReference type="PANTHER" id="PTHR46330">
    <property type="entry name" value="TUMOR NECROSIS FACTOR RECEPTOR SUPERFAMILY MEMBER 10B"/>
    <property type="match status" value="1"/>
</dbReference>
<evidence type="ECO:0000256" key="19">
    <source>
        <dbReference type="SAM" id="MobiDB-lite"/>
    </source>
</evidence>
<evidence type="ECO:0000256" key="8">
    <source>
        <dbReference type="ARBA" id="ARBA00022860"/>
    </source>
</evidence>
<evidence type="ECO:0000256" key="12">
    <source>
        <dbReference type="ARBA" id="ARBA00023170"/>
    </source>
</evidence>
<keyword evidence="12" id="KW-0675">Receptor</keyword>
<dbReference type="InterPro" id="IPR052491">
    <property type="entry name" value="TNFRSF10"/>
</dbReference>